<dbReference type="Gene3D" id="3.40.1080.10">
    <property type="entry name" value="Glutaconate Coenzyme A-transferase"/>
    <property type="match status" value="1"/>
</dbReference>
<comment type="similarity">
    <text evidence="1">Belongs to the acetyl-CoA hydrolase/transferase family.</text>
</comment>
<feature type="domain" description="Acetyl-CoA hydrolase/transferase C-terminal" evidence="3">
    <location>
        <begin position="345"/>
        <end position="488"/>
    </location>
</feature>
<dbReference type="GO" id="GO:0003986">
    <property type="term" value="F:acetyl-CoA hydrolase activity"/>
    <property type="evidence" value="ECO:0007669"/>
    <property type="project" value="TreeGrafter"/>
</dbReference>
<sequence length="522" mass="57598">MKGLVANGFWALKNIENTIIFNFNKLMIYAKLTAAEAAAMIQNDETVALSGFTPNGVAKAVFRELSKRALHEHAEGRPFKVGIITGASTGQSVEGDMAAANAIKFRTPFSTNKDFREHVNAGEIDFEDMHLGHVAERLRRGFYGEIDWAIIEVSGFMQAGSTCRGYLTSAGGVVPTIVRMAKHVILELNTFHSLQSRLLHDVYEPARCPHRLPILINQVTDRIGKEFVEIDGHKIVGVVECCIPEEARSFKPVDEVTSRMGNFVADFLVSDLKRGLLPKEFLPVQSGVGVISNAVLEALGHHPGIPNFSVYTEVVQDAVIKHMKNGKIIDASCSSLTVTNETLMDIYSNMDFFYRHVVIRPSEISNSPEVIRRLGVIAMNTAMECDIYGHENSSHVCGSQLMNGIGGSCDYERNGYLSIFTMPSTTKDGRISTIVPMCSHVDSTEHDVDVIVTEQGVADLRGKGPQRRAIEIIENCAHPDYRPLLREYLRKAGCGHEPHCLSSALAFHEAYLTKGDMRLASF</sequence>
<gene>
    <name evidence="4" type="ORF">HMPREF9145_0876</name>
</gene>
<dbReference type="InterPro" id="IPR003702">
    <property type="entry name" value="ActCoA_hydro_N"/>
</dbReference>
<evidence type="ECO:0000313" key="5">
    <source>
        <dbReference type="Proteomes" id="UP000017023"/>
    </source>
</evidence>
<dbReference type="PATRIC" id="fig|1395125.3.peg.1789"/>
<dbReference type="InterPro" id="IPR037171">
    <property type="entry name" value="NagB/RpiA_transferase-like"/>
</dbReference>
<dbReference type="GO" id="GO:0008775">
    <property type="term" value="F:acetate CoA-transferase activity"/>
    <property type="evidence" value="ECO:0007669"/>
    <property type="project" value="InterPro"/>
</dbReference>
<dbReference type="InterPro" id="IPR038460">
    <property type="entry name" value="AcetylCoA_hyd_C_sf"/>
</dbReference>
<protein>
    <submittedName>
        <fullName evidence="4">Succinate CoA transferase</fullName>
        <ecNumber evidence="4">2.8.3.-</ecNumber>
    </submittedName>
</protein>
<evidence type="ECO:0000313" key="4">
    <source>
        <dbReference type="EMBL" id="ERJ99525.1"/>
    </source>
</evidence>
<dbReference type="InterPro" id="IPR026888">
    <property type="entry name" value="AcetylCoA_hyd_C"/>
</dbReference>
<keyword evidence="4" id="KW-0808">Transferase</keyword>
<dbReference type="Gene3D" id="3.30.750.70">
    <property type="entry name" value="4-hydroxybutyrate coenzyme like domains"/>
    <property type="match status" value="1"/>
</dbReference>
<dbReference type="FunFam" id="3.40.1080.20:FF:000001">
    <property type="entry name" value="Acetyl-CoA hydrolase Ach1"/>
    <property type="match status" value="1"/>
</dbReference>
<feature type="domain" description="Acetyl-CoA hydrolase/transferase N-terminal" evidence="2">
    <location>
        <begin position="29"/>
        <end position="240"/>
    </location>
</feature>
<dbReference type="AlphaFoldDB" id="U2L5B0"/>
<evidence type="ECO:0000256" key="1">
    <source>
        <dbReference type="ARBA" id="ARBA00009632"/>
    </source>
</evidence>
<dbReference type="InterPro" id="IPR046433">
    <property type="entry name" value="ActCoA_hydro"/>
</dbReference>
<dbReference type="Pfam" id="PF02550">
    <property type="entry name" value="AcetylCoA_hydro"/>
    <property type="match status" value="1"/>
</dbReference>
<dbReference type="Pfam" id="PF13336">
    <property type="entry name" value="AcetylCoA_hyd_C"/>
    <property type="match status" value="1"/>
</dbReference>
<reference evidence="4 5" key="1">
    <citation type="submission" date="2013-08" db="EMBL/GenBank/DDBJ databases">
        <authorList>
            <person name="Durkin A.S."/>
            <person name="Haft D.R."/>
            <person name="McCorrison J."/>
            <person name="Torralba M."/>
            <person name="Gillis M."/>
            <person name="Haft D.H."/>
            <person name="Methe B."/>
            <person name="Sutton G."/>
            <person name="Nelson K.E."/>
        </authorList>
    </citation>
    <scope>NUCLEOTIDE SEQUENCE [LARGE SCALE GENOMIC DNA]</scope>
    <source>
        <strain evidence="4 5">F0493</strain>
    </source>
</reference>
<accession>U2L5B0</accession>
<dbReference type="Gene3D" id="3.40.1080.20">
    <property type="entry name" value="Acetyl-CoA hydrolase/transferase C-terminal domain"/>
    <property type="match status" value="1"/>
</dbReference>
<dbReference type="PANTHER" id="PTHR43609">
    <property type="entry name" value="ACETYL-COA HYDROLASE"/>
    <property type="match status" value="1"/>
</dbReference>
<proteinExistence type="inferred from homology"/>
<name>U2L5B0_9BACT</name>
<comment type="caution">
    <text evidence="4">The sequence shown here is derived from an EMBL/GenBank/DDBJ whole genome shotgun (WGS) entry which is preliminary data.</text>
</comment>
<dbReference type="PANTHER" id="PTHR43609:SF1">
    <property type="entry name" value="ACETYL-COA HYDROLASE"/>
    <property type="match status" value="1"/>
</dbReference>
<dbReference type="GO" id="GO:0006083">
    <property type="term" value="P:acetate metabolic process"/>
    <property type="evidence" value="ECO:0007669"/>
    <property type="project" value="InterPro"/>
</dbReference>
<dbReference type="EC" id="2.8.3.-" evidence="4"/>
<evidence type="ECO:0000259" key="3">
    <source>
        <dbReference type="Pfam" id="PF13336"/>
    </source>
</evidence>
<dbReference type="Proteomes" id="UP000017023">
    <property type="component" value="Unassembled WGS sequence"/>
</dbReference>
<dbReference type="SUPFAM" id="SSF100950">
    <property type="entry name" value="NagB/RpiA/CoA transferase-like"/>
    <property type="match status" value="2"/>
</dbReference>
<evidence type="ECO:0000259" key="2">
    <source>
        <dbReference type="Pfam" id="PF02550"/>
    </source>
</evidence>
<dbReference type="EMBL" id="AWGW01000025">
    <property type="protein sequence ID" value="ERJ99525.1"/>
    <property type="molecule type" value="Genomic_DNA"/>
</dbReference>
<organism evidence="4 5">
    <name type="scientific">Segatella salivae F0493</name>
    <dbReference type="NCBI Taxonomy" id="1395125"/>
    <lineage>
        <taxon>Bacteria</taxon>
        <taxon>Pseudomonadati</taxon>
        <taxon>Bacteroidota</taxon>
        <taxon>Bacteroidia</taxon>
        <taxon>Bacteroidales</taxon>
        <taxon>Prevotellaceae</taxon>
        <taxon>Segatella</taxon>
    </lineage>
</organism>